<accession>A0AAW2EYN0</accession>
<organism evidence="1 2">
    <name type="scientific">Cardiocondyla obscurior</name>
    <dbReference type="NCBI Taxonomy" id="286306"/>
    <lineage>
        <taxon>Eukaryota</taxon>
        <taxon>Metazoa</taxon>
        <taxon>Ecdysozoa</taxon>
        <taxon>Arthropoda</taxon>
        <taxon>Hexapoda</taxon>
        <taxon>Insecta</taxon>
        <taxon>Pterygota</taxon>
        <taxon>Neoptera</taxon>
        <taxon>Endopterygota</taxon>
        <taxon>Hymenoptera</taxon>
        <taxon>Apocrita</taxon>
        <taxon>Aculeata</taxon>
        <taxon>Formicoidea</taxon>
        <taxon>Formicidae</taxon>
        <taxon>Myrmicinae</taxon>
        <taxon>Cardiocondyla</taxon>
    </lineage>
</organism>
<dbReference type="AlphaFoldDB" id="A0AAW2EYN0"/>
<protein>
    <recommendedName>
        <fullName evidence="3">Ribosomal protein S10</fullName>
    </recommendedName>
</protein>
<evidence type="ECO:0000313" key="2">
    <source>
        <dbReference type="Proteomes" id="UP001430953"/>
    </source>
</evidence>
<reference evidence="1 2" key="1">
    <citation type="submission" date="2023-03" db="EMBL/GenBank/DDBJ databases">
        <title>High recombination rates correlate with genetic variation in Cardiocondyla obscurior ants.</title>
        <authorList>
            <person name="Errbii M."/>
        </authorList>
    </citation>
    <scope>NUCLEOTIDE SEQUENCE [LARGE SCALE GENOMIC DNA]</scope>
    <source>
        <strain evidence="1">Alpha-2009</strain>
        <tissue evidence="1">Whole body</tissue>
    </source>
</reference>
<keyword evidence="2" id="KW-1185">Reference proteome</keyword>
<comment type="caution">
    <text evidence="1">The sequence shown here is derived from an EMBL/GenBank/DDBJ whole genome shotgun (WGS) entry which is preliminary data.</text>
</comment>
<dbReference type="Proteomes" id="UP001430953">
    <property type="component" value="Unassembled WGS sequence"/>
</dbReference>
<dbReference type="EMBL" id="JADYXP020000017">
    <property type="protein sequence ID" value="KAL0107017.1"/>
    <property type="molecule type" value="Genomic_DNA"/>
</dbReference>
<proteinExistence type="predicted"/>
<evidence type="ECO:0000313" key="1">
    <source>
        <dbReference type="EMBL" id="KAL0107017.1"/>
    </source>
</evidence>
<evidence type="ECO:0008006" key="3">
    <source>
        <dbReference type="Google" id="ProtNLM"/>
    </source>
</evidence>
<name>A0AAW2EYN0_9HYME</name>
<sequence>MNVDSAPRRATGIDSRLELHLKVIKLLKLFFFSPVHARERLFTYSLNIRELILKVPKPEGTKQSNRQKVSWSITVRQTLEN</sequence>
<gene>
    <name evidence="1" type="ORF">PUN28_015519</name>
</gene>